<protein>
    <submittedName>
        <fullName evidence="1">Uncharacterized protein</fullName>
    </submittedName>
</protein>
<evidence type="ECO:0000313" key="2">
    <source>
        <dbReference type="Proteomes" id="UP000235786"/>
    </source>
</evidence>
<keyword evidence="2" id="KW-1185">Reference proteome</keyword>
<proteinExistence type="predicted"/>
<reference evidence="1 2" key="1">
    <citation type="submission" date="2016-04" db="EMBL/GenBank/DDBJ databases">
        <title>A degradative enzymes factory behind the ericoid mycorrhizal symbiosis.</title>
        <authorList>
            <consortium name="DOE Joint Genome Institute"/>
            <person name="Martino E."/>
            <person name="Morin E."/>
            <person name="Grelet G."/>
            <person name="Kuo A."/>
            <person name="Kohler A."/>
            <person name="Daghino S."/>
            <person name="Barry K."/>
            <person name="Choi C."/>
            <person name="Cichocki N."/>
            <person name="Clum A."/>
            <person name="Copeland A."/>
            <person name="Hainaut M."/>
            <person name="Haridas S."/>
            <person name="Labutti K."/>
            <person name="Lindquist E."/>
            <person name="Lipzen A."/>
            <person name="Khouja H.-R."/>
            <person name="Murat C."/>
            <person name="Ohm R."/>
            <person name="Olson A."/>
            <person name="Spatafora J."/>
            <person name="Veneault-Fourrey C."/>
            <person name="Henrissat B."/>
            <person name="Grigoriev I."/>
            <person name="Martin F."/>
            <person name="Perotto S."/>
        </authorList>
    </citation>
    <scope>NUCLEOTIDE SEQUENCE [LARGE SCALE GENOMIC DNA]</scope>
    <source>
        <strain evidence="1 2">F</strain>
    </source>
</reference>
<gene>
    <name evidence="1" type="ORF">L207DRAFT_512432</name>
</gene>
<accession>A0A2J6RRA2</accession>
<organism evidence="1 2">
    <name type="scientific">Hyaloscypha variabilis (strain UAMH 11265 / GT02V1 / F)</name>
    <name type="common">Meliniomyces variabilis</name>
    <dbReference type="NCBI Taxonomy" id="1149755"/>
    <lineage>
        <taxon>Eukaryota</taxon>
        <taxon>Fungi</taxon>
        <taxon>Dikarya</taxon>
        <taxon>Ascomycota</taxon>
        <taxon>Pezizomycotina</taxon>
        <taxon>Leotiomycetes</taxon>
        <taxon>Helotiales</taxon>
        <taxon>Hyaloscyphaceae</taxon>
        <taxon>Hyaloscypha</taxon>
        <taxon>Hyaloscypha variabilis</taxon>
    </lineage>
</organism>
<dbReference type="EMBL" id="KZ613945">
    <property type="protein sequence ID" value="PMD41047.1"/>
    <property type="molecule type" value="Genomic_DNA"/>
</dbReference>
<dbReference type="AlphaFoldDB" id="A0A2J6RRA2"/>
<evidence type="ECO:0000313" key="1">
    <source>
        <dbReference type="EMBL" id="PMD41047.1"/>
    </source>
</evidence>
<sequence length="70" mass="6814">MPYSSAAACPTCGTKACSQCSQGGHDSSNSGSVPGNLIRNCGKPSHAVVTGAGACYICANGPGDFFGQTG</sequence>
<name>A0A2J6RRA2_HYAVF</name>
<dbReference type="Proteomes" id="UP000235786">
    <property type="component" value="Unassembled WGS sequence"/>
</dbReference>